<accession>A0AA90URE5</accession>
<dbReference type="RefSeq" id="WP_153091668.1">
    <property type="nucleotide sequence ID" value="NZ_JBALJY010000037.1"/>
</dbReference>
<sequence>MSLSEIKQLVSVAFQAGRMDAQFEMGLRSDRIRRKDAECYLASKGFEKQMIDKWVKNRLMKEYVGDSKNSPRYYSLKEINELVVSCQIKKMII</sequence>
<dbReference type="GO" id="GO:0003677">
    <property type="term" value="F:DNA binding"/>
    <property type="evidence" value="ECO:0007669"/>
    <property type="project" value="InterPro"/>
</dbReference>
<dbReference type="GO" id="GO:0006355">
    <property type="term" value="P:regulation of DNA-templated transcription"/>
    <property type="evidence" value="ECO:0007669"/>
    <property type="project" value="InterPro"/>
</dbReference>
<evidence type="ECO:0000259" key="1">
    <source>
        <dbReference type="PROSITE" id="PS50937"/>
    </source>
</evidence>
<gene>
    <name evidence="2" type="ORF">F7D71_01955</name>
</gene>
<dbReference type="PROSITE" id="PS50937">
    <property type="entry name" value="HTH_MERR_2"/>
    <property type="match status" value="1"/>
</dbReference>
<comment type="caution">
    <text evidence="2">The sequence shown here is derived from an EMBL/GenBank/DDBJ whole genome shotgun (WGS) entry which is preliminary data.</text>
</comment>
<protein>
    <recommendedName>
        <fullName evidence="1">HTH merR-type domain-containing protein</fullName>
    </recommendedName>
</protein>
<reference evidence="3" key="1">
    <citation type="submission" date="2019-09" db="EMBL/GenBank/DDBJ databases">
        <title>Distinct polysaccharide growth profiles of human intestinal Prevotella copri isolates.</title>
        <authorList>
            <person name="Fehlner-Peach H."/>
            <person name="Magnabosco C."/>
            <person name="Raghavan V."/>
            <person name="Scher J.U."/>
            <person name="Tett A."/>
            <person name="Cox L.M."/>
            <person name="Gottsegen C."/>
            <person name="Watters A."/>
            <person name="Wiltshire- Gordon J.D."/>
            <person name="Segata N."/>
            <person name="Bonneau R."/>
            <person name="Littman D.R."/>
        </authorList>
    </citation>
    <scope>NUCLEOTIDE SEQUENCE [LARGE SCALE GENOMIC DNA]</scope>
    <source>
        <strain evidence="3">BU41712</strain>
    </source>
</reference>
<feature type="domain" description="HTH merR-type" evidence="1">
    <location>
        <begin position="1"/>
        <end position="12"/>
    </location>
</feature>
<name>A0AA90URE5_9BACT</name>
<proteinExistence type="predicted"/>
<dbReference type="AlphaFoldDB" id="A0AA90URE5"/>
<dbReference type="Proteomes" id="UP000423156">
    <property type="component" value="Unassembled WGS sequence"/>
</dbReference>
<organism evidence="2 3">
    <name type="scientific">Segatella copri</name>
    <dbReference type="NCBI Taxonomy" id="165179"/>
    <lineage>
        <taxon>Bacteria</taxon>
        <taxon>Pseudomonadati</taxon>
        <taxon>Bacteroidota</taxon>
        <taxon>Bacteroidia</taxon>
        <taxon>Bacteroidales</taxon>
        <taxon>Prevotellaceae</taxon>
        <taxon>Segatella</taxon>
    </lineage>
</organism>
<dbReference type="InterPro" id="IPR000551">
    <property type="entry name" value="MerR-type_HTH_dom"/>
</dbReference>
<dbReference type="EMBL" id="VZBZ01000013">
    <property type="protein sequence ID" value="MQN76650.1"/>
    <property type="molecule type" value="Genomic_DNA"/>
</dbReference>
<evidence type="ECO:0000313" key="2">
    <source>
        <dbReference type="EMBL" id="MQN76650.1"/>
    </source>
</evidence>
<evidence type="ECO:0000313" key="3">
    <source>
        <dbReference type="Proteomes" id="UP000423156"/>
    </source>
</evidence>